<sequence length="160" mass="18991">MENDYYDLDKWKTFVLRVLLEKNGSSLTDYVWNRLKHEFSLGENEQTEHNLYTESVLKCLEVEHGLIRTNKRGIQITTKGEEVAKMNNGFRSYLDSKYRHRLLQRINDYVVTATGILSLMMTMFSFVNLFYNWIDKKYSFLPPLILGLFLVVFRLICKSK</sequence>
<feature type="transmembrane region" description="Helical" evidence="1">
    <location>
        <begin position="140"/>
        <end position="157"/>
    </location>
</feature>
<feature type="transmembrane region" description="Helical" evidence="1">
    <location>
        <begin position="109"/>
        <end position="134"/>
    </location>
</feature>
<reference evidence="2" key="1">
    <citation type="submission" date="2022-07" db="EMBL/GenBank/DDBJ databases">
        <title>Prevotella copri.</title>
        <authorList>
            <person name="Yang C."/>
        </authorList>
    </citation>
    <scope>NUCLEOTIDE SEQUENCE</scope>
    <source>
        <strain evidence="2">HF2107</strain>
    </source>
</reference>
<dbReference type="RefSeq" id="WP_117663765.1">
    <property type="nucleotide sequence ID" value="NZ_CABOGV010000035.1"/>
</dbReference>
<name>A0AAW5IJN1_9BACT</name>
<protein>
    <submittedName>
        <fullName evidence="2">Uncharacterized protein</fullName>
    </submittedName>
</protein>
<dbReference type="AlphaFoldDB" id="A0AAW5IJN1"/>
<evidence type="ECO:0000313" key="3">
    <source>
        <dbReference type="Proteomes" id="UP001205531"/>
    </source>
</evidence>
<proteinExistence type="predicted"/>
<keyword evidence="1" id="KW-0472">Membrane</keyword>
<gene>
    <name evidence="2" type="ORF">NNC64_06425</name>
</gene>
<dbReference type="Proteomes" id="UP001205531">
    <property type="component" value="Unassembled WGS sequence"/>
</dbReference>
<organism evidence="2 3">
    <name type="scientific">Segatella copri</name>
    <dbReference type="NCBI Taxonomy" id="165179"/>
    <lineage>
        <taxon>Bacteria</taxon>
        <taxon>Pseudomonadati</taxon>
        <taxon>Bacteroidota</taxon>
        <taxon>Bacteroidia</taxon>
        <taxon>Bacteroidales</taxon>
        <taxon>Prevotellaceae</taxon>
        <taxon>Segatella</taxon>
    </lineage>
</organism>
<accession>A0AAW5IJN1</accession>
<keyword evidence="1" id="KW-0812">Transmembrane</keyword>
<evidence type="ECO:0000256" key="1">
    <source>
        <dbReference type="SAM" id="Phobius"/>
    </source>
</evidence>
<comment type="caution">
    <text evidence="2">The sequence shown here is derived from an EMBL/GenBank/DDBJ whole genome shotgun (WGS) entry which is preliminary data.</text>
</comment>
<keyword evidence="1" id="KW-1133">Transmembrane helix</keyword>
<dbReference type="EMBL" id="JANDWZ010000010">
    <property type="protein sequence ID" value="MCP9564201.1"/>
    <property type="molecule type" value="Genomic_DNA"/>
</dbReference>
<evidence type="ECO:0000313" key="2">
    <source>
        <dbReference type="EMBL" id="MCP9564201.1"/>
    </source>
</evidence>